<evidence type="ECO:0000256" key="5">
    <source>
        <dbReference type="ARBA" id="ARBA00012094"/>
    </source>
</evidence>
<accession>A0A178CDR5</accession>
<comment type="pathway">
    <text evidence="3">Amino-acid degradation; L-phenylalanine degradation; acetoacetate and fumarate from L-phenylalanine: step 6/6.</text>
</comment>
<evidence type="ECO:0000259" key="15">
    <source>
        <dbReference type="Pfam" id="PF01370"/>
    </source>
</evidence>
<feature type="binding site" evidence="13">
    <location>
        <position position="140"/>
    </location>
    <ligand>
        <name>substrate</name>
    </ligand>
</feature>
<dbReference type="UniPathway" id="UPA00139">
    <property type="reaction ID" value="UER00341"/>
</dbReference>
<dbReference type="SUPFAM" id="SSF56529">
    <property type="entry name" value="FAH"/>
    <property type="match status" value="1"/>
</dbReference>
<dbReference type="GO" id="GO:0004334">
    <property type="term" value="F:fumarylacetoacetase activity"/>
    <property type="evidence" value="ECO:0007669"/>
    <property type="project" value="UniProtKB-EC"/>
</dbReference>
<dbReference type="RefSeq" id="XP_022496006.1">
    <property type="nucleotide sequence ID" value="XM_022648046.1"/>
</dbReference>
<name>A0A178CDR5_9EURO</name>
<dbReference type="InterPro" id="IPR001509">
    <property type="entry name" value="Epimerase_deHydtase"/>
</dbReference>
<dbReference type="SUPFAM" id="SSF51735">
    <property type="entry name" value="NAD(P)-binding Rossmann-fold domains"/>
    <property type="match status" value="1"/>
</dbReference>
<dbReference type="EMBL" id="LVCJ01000094">
    <property type="protein sequence ID" value="OAL27494.1"/>
    <property type="molecule type" value="Genomic_DNA"/>
</dbReference>
<evidence type="ECO:0000256" key="13">
    <source>
        <dbReference type="PIRSR" id="PIRSR605959-2"/>
    </source>
</evidence>
<dbReference type="InterPro" id="IPR036291">
    <property type="entry name" value="NAD(P)-bd_dom_sf"/>
</dbReference>
<keyword evidence="19" id="KW-1185">Reference proteome</keyword>
<feature type="binding site" evidence="14">
    <location>
        <position position="242"/>
    </location>
    <ligand>
        <name>Mg(2+)</name>
        <dbReference type="ChEBI" id="CHEBI:18420"/>
    </ligand>
</feature>
<evidence type="ECO:0000313" key="18">
    <source>
        <dbReference type="EMBL" id="OAL27494.1"/>
    </source>
</evidence>
<dbReference type="InterPro" id="IPR011234">
    <property type="entry name" value="Fumarylacetoacetase-like_C"/>
</dbReference>
<dbReference type="GO" id="GO:1902000">
    <property type="term" value="P:homogentisate catabolic process"/>
    <property type="evidence" value="ECO:0007669"/>
    <property type="project" value="TreeGrafter"/>
</dbReference>
<dbReference type="OrthoDB" id="9971669at2759"/>
<dbReference type="Gene3D" id="3.90.850.10">
    <property type="entry name" value="Fumarylacetoacetase-like, C-terminal domain"/>
    <property type="match status" value="1"/>
</dbReference>
<evidence type="ECO:0000256" key="9">
    <source>
        <dbReference type="ARBA" id="ARBA00022842"/>
    </source>
</evidence>
<comment type="caution">
    <text evidence="18">The sequence shown here is derived from an EMBL/GenBank/DDBJ whole genome shotgun (WGS) entry which is preliminary data.</text>
</comment>
<evidence type="ECO:0000256" key="10">
    <source>
        <dbReference type="ARBA" id="ARBA00022878"/>
    </source>
</evidence>
<dbReference type="Pfam" id="PF09298">
    <property type="entry name" value="FAA_hydrolase_N"/>
    <property type="match status" value="1"/>
</dbReference>
<feature type="domain" description="NAD-dependent epimerase/dehydratase" evidence="15">
    <location>
        <begin position="439"/>
        <end position="641"/>
    </location>
</feature>
<dbReference type="AlphaFoldDB" id="A0A178CDR5"/>
<evidence type="ECO:0000256" key="3">
    <source>
        <dbReference type="ARBA" id="ARBA00004782"/>
    </source>
</evidence>
<feature type="binding site" evidence="14">
    <location>
        <position position="138"/>
    </location>
    <ligand>
        <name>Ca(2+)</name>
        <dbReference type="ChEBI" id="CHEBI:29108"/>
    </ligand>
</feature>
<evidence type="ECO:0000259" key="16">
    <source>
        <dbReference type="Pfam" id="PF01557"/>
    </source>
</evidence>
<keyword evidence="10" id="KW-0828">Tyrosine catabolism</keyword>
<evidence type="ECO:0000259" key="17">
    <source>
        <dbReference type="Pfam" id="PF09298"/>
    </source>
</evidence>
<dbReference type="EC" id="3.7.1.2" evidence="5"/>
<feature type="binding site" evidence="13">
    <location>
        <position position="361"/>
    </location>
    <ligand>
        <name>substrate</name>
    </ligand>
</feature>
<evidence type="ECO:0000256" key="6">
    <source>
        <dbReference type="ARBA" id="ARBA00022723"/>
    </source>
</evidence>
<protein>
    <recommendedName>
        <fullName evidence="5">fumarylacetoacetase</fullName>
        <ecNumber evidence="5">3.7.1.2</ecNumber>
    </recommendedName>
</protein>
<comment type="cofactor">
    <cofactor evidence="2 14">
        <name>Mg(2+)</name>
        <dbReference type="ChEBI" id="CHEBI:18420"/>
    </cofactor>
</comment>
<dbReference type="GO" id="GO:0046872">
    <property type="term" value="F:metal ion binding"/>
    <property type="evidence" value="ECO:0007669"/>
    <property type="project" value="UniProtKB-KW"/>
</dbReference>
<dbReference type="Proteomes" id="UP000185904">
    <property type="component" value="Unassembled WGS sequence"/>
</dbReference>
<keyword evidence="6 14" id="KW-0479">Metal-binding</keyword>
<feature type="binding site" evidence="13">
    <location>
        <position position="249"/>
    </location>
    <ligand>
        <name>substrate</name>
    </ligand>
</feature>
<dbReference type="GO" id="GO:0006559">
    <property type="term" value="P:L-phenylalanine catabolic process"/>
    <property type="evidence" value="ECO:0007669"/>
    <property type="project" value="UniProtKB-UniPathway"/>
</dbReference>
<evidence type="ECO:0000256" key="8">
    <source>
        <dbReference type="ARBA" id="ARBA00022837"/>
    </source>
</evidence>
<feature type="binding site" evidence="14">
    <location>
        <position position="242"/>
    </location>
    <ligand>
        <name>Ca(2+)</name>
        <dbReference type="ChEBI" id="CHEBI:29108"/>
    </ligand>
</feature>
<evidence type="ECO:0000256" key="7">
    <source>
        <dbReference type="ARBA" id="ARBA00022801"/>
    </source>
</evidence>
<evidence type="ECO:0000313" key="19">
    <source>
        <dbReference type="Proteomes" id="UP000185904"/>
    </source>
</evidence>
<dbReference type="Gene3D" id="3.40.50.720">
    <property type="entry name" value="NAD(P)-binding Rossmann-like Domain"/>
    <property type="match status" value="1"/>
</dbReference>
<evidence type="ECO:0000256" key="4">
    <source>
        <dbReference type="ARBA" id="ARBA00010211"/>
    </source>
</evidence>
<evidence type="ECO:0000256" key="11">
    <source>
        <dbReference type="ARBA" id="ARBA00023232"/>
    </source>
</evidence>
<feature type="binding site" evidence="14">
    <location>
        <position position="208"/>
    </location>
    <ligand>
        <name>Ca(2+)</name>
        <dbReference type="ChEBI" id="CHEBI:29108"/>
    </ligand>
</feature>
<sequence>MVAVPFPVEIPEASPFGPQNIPFGIFSTPQGVGLGTKPRAGVALGDYVIELHELARHGVFDTHQNTSRILRQVFLESTLNSFAALEAGERRWVRQTIIENVTSEKSVLFTDPGLNEKAFVLARDTQMHLPMDITDYTDSFSSLIHAENSLKPLGLDLPPAFKLYPLGYNGRCSSIFPSGHQIHRPSGFFIKEGDTQPAFQISRKMDFEIELGAFISKPVPHGQTIDAKTAADHIFGYVLHNDWSARDIQPYEMPPLGPMHSKGFVTTISPWIVTVDALASCCTGPPTSNATPIHSSLVTDEASHGVYDIEFTASVARCGNSPVEIVRSNYRHSYWSVPQMIAYQSSGGWGINTGDLVASGTVSSPAPEIKKGLGSYGCLLECFAQQHELPAVGGKSMSWLEDGDELAIQGWFRTADDPISPIAKPIQQDRGVEMAPPRVLLTGANGFIGGHLLSFFLEKSCSVQAVVRSEAKAERVTKDFPGYDRSRLDFSIVPDITAPGAFDQCIKDAQPLDAIIHAASPFNFAAAKSPGDFIDPAINGTTEILKSAAKYAPGLKRLVITSSFAAIGNPLDLQGNGRVYSSESWNPVTKEQGYSSDVSLAYWASKTLAERAAWEFVTTEKPGFELVVLNPPIVYGPLRHSIDSMSDLNTSNAILWRLMNVGKGAPVPDDSLHISADVRDLSLAHYQAAFAPGVGGRRFLITPGCNSNQEICDILRREFPELDEKIPPGNPGQHALPAGSFKVDNSSSREVLGVAYRPLETTVVDTARSLLKVAKTLKAKV</sequence>
<evidence type="ECO:0000256" key="14">
    <source>
        <dbReference type="PIRSR" id="PIRSR605959-3"/>
    </source>
</evidence>
<evidence type="ECO:0000256" key="1">
    <source>
        <dbReference type="ARBA" id="ARBA00001913"/>
    </source>
</evidence>
<comment type="similarity">
    <text evidence="4">Belongs to the FAH family.</text>
</comment>
<feature type="active site" description="Proton acceptor" evidence="12">
    <location>
        <position position="145"/>
    </location>
</feature>
<keyword evidence="8 14" id="KW-0106">Calcium</keyword>
<dbReference type="GO" id="GO:0006572">
    <property type="term" value="P:L-tyrosine catabolic process"/>
    <property type="evidence" value="ECO:0007669"/>
    <property type="project" value="UniProtKB-KW"/>
</dbReference>
<feature type="domain" description="Fumarylacetoacetase-like C-terminal" evidence="16">
    <location>
        <begin position="162"/>
        <end position="408"/>
    </location>
</feature>
<organism evidence="18 19">
    <name type="scientific">Fonsecaea nubica</name>
    <dbReference type="NCBI Taxonomy" id="856822"/>
    <lineage>
        <taxon>Eukaryota</taxon>
        <taxon>Fungi</taxon>
        <taxon>Dikarya</taxon>
        <taxon>Ascomycota</taxon>
        <taxon>Pezizomycotina</taxon>
        <taxon>Eurotiomycetes</taxon>
        <taxon>Chaetothyriomycetidae</taxon>
        <taxon>Chaetothyriales</taxon>
        <taxon>Herpotrichiellaceae</taxon>
        <taxon>Fonsecaea</taxon>
    </lineage>
</organism>
<dbReference type="CDD" id="cd05227">
    <property type="entry name" value="AR_SDR_e"/>
    <property type="match status" value="1"/>
</dbReference>
<dbReference type="InterPro" id="IPR036462">
    <property type="entry name" value="Fumarylacetoacetase_N_sf"/>
</dbReference>
<dbReference type="Pfam" id="PF01370">
    <property type="entry name" value="Epimerase"/>
    <property type="match status" value="1"/>
</dbReference>
<reference evidence="18 19" key="1">
    <citation type="submission" date="2016-03" db="EMBL/GenBank/DDBJ databases">
        <title>The draft genome sequence of Fonsecaea nubica causative agent of cutaneous subcutaneous infection in human host.</title>
        <authorList>
            <person name="Costa F."/>
            <person name="Sybren D.H."/>
            <person name="Raittz R.T."/>
            <person name="Weiss V.A."/>
            <person name="Leao A.C."/>
            <person name="Gomes R."/>
            <person name="De Souza E.M."/>
            <person name="Pedrosa F.O."/>
            <person name="Steffens M.B."/>
            <person name="Bombassaro A."/>
            <person name="Tadra-Sfeir M.Z."/>
            <person name="Moreno L.F."/>
            <person name="Najafzadeh M.J."/>
            <person name="Felipe M.S."/>
            <person name="Teixeira M."/>
            <person name="Sun J."/>
            <person name="Xi L."/>
            <person name="Castro M.A."/>
            <person name="Vicente V.A."/>
        </authorList>
    </citation>
    <scope>NUCLEOTIDE SEQUENCE [LARGE SCALE GENOMIC DNA]</scope>
    <source>
        <strain evidence="18 19">CBS 269.64</strain>
    </source>
</reference>
<dbReference type="Pfam" id="PF01557">
    <property type="entry name" value="FAA_hydrolase"/>
    <property type="match status" value="1"/>
</dbReference>
<feature type="binding site" evidence="14">
    <location>
        <position position="262"/>
    </location>
    <ligand>
        <name>Mg(2+)</name>
        <dbReference type="ChEBI" id="CHEBI:18420"/>
    </ligand>
</feature>
<dbReference type="PANTHER" id="PTHR43069:SF2">
    <property type="entry name" value="FUMARYLACETOACETASE"/>
    <property type="match status" value="1"/>
</dbReference>
<proteinExistence type="inferred from homology"/>
<feature type="binding site" evidence="14">
    <location>
        <position position="266"/>
    </location>
    <ligand>
        <name>Mg(2+)</name>
        <dbReference type="ChEBI" id="CHEBI:18420"/>
    </ligand>
</feature>
<comment type="cofactor">
    <cofactor evidence="1 14">
        <name>Ca(2+)</name>
        <dbReference type="ChEBI" id="CHEBI:29108"/>
    </cofactor>
</comment>
<gene>
    <name evidence="18" type="ORF">AYO20_09777</name>
</gene>
<dbReference type="InterPro" id="IPR005959">
    <property type="entry name" value="Fumarylacetoacetase"/>
</dbReference>
<evidence type="ECO:0000256" key="2">
    <source>
        <dbReference type="ARBA" id="ARBA00001946"/>
    </source>
</evidence>
<dbReference type="Gene3D" id="2.30.30.230">
    <property type="entry name" value="Fumarylacetoacetase, N-terminal domain"/>
    <property type="match status" value="1"/>
</dbReference>
<dbReference type="GeneID" id="34593174"/>
<dbReference type="PANTHER" id="PTHR43069">
    <property type="entry name" value="FUMARYLACETOACETASE"/>
    <property type="match status" value="1"/>
</dbReference>
<dbReference type="InterPro" id="IPR015377">
    <property type="entry name" value="Fumarylacetoacetase_N"/>
</dbReference>
<evidence type="ECO:0000256" key="12">
    <source>
        <dbReference type="PIRSR" id="PIRSR605959-1"/>
    </source>
</evidence>
<dbReference type="SUPFAM" id="SSF63433">
    <property type="entry name" value="Fumarylacetoacetate hydrolase, FAH, N-terminal domain"/>
    <property type="match status" value="1"/>
</dbReference>
<keyword evidence="11" id="KW-0585">Phenylalanine catabolism</keyword>
<feature type="binding site" evidence="14">
    <location>
        <position position="210"/>
    </location>
    <ligand>
        <name>Ca(2+)</name>
        <dbReference type="ChEBI" id="CHEBI:29108"/>
    </ligand>
</feature>
<feature type="domain" description="Fumarylacetoacetase N-terminal" evidence="17">
    <location>
        <begin position="19"/>
        <end position="130"/>
    </location>
</feature>
<keyword evidence="7" id="KW-0378">Hydrolase</keyword>
<keyword evidence="9 14" id="KW-0460">Magnesium</keyword>
<dbReference type="InterPro" id="IPR036663">
    <property type="entry name" value="Fumarylacetoacetase_C_sf"/>
</dbReference>